<organism evidence="1 2">
    <name type="scientific">Tanacetum coccineum</name>
    <dbReference type="NCBI Taxonomy" id="301880"/>
    <lineage>
        <taxon>Eukaryota</taxon>
        <taxon>Viridiplantae</taxon>
        <taxon>Streptophyta</taxon>
        <taxon>Embryophyta</taxon>
        <taxon>Tracheophyta</taxon>
        <taxon>Spermatophyta</taxon>
        <taxon>Magnoliopsida</taxon>
        <taxon>eudicotyledons</taxon>
        <taxon>Gunneridae</taxon>
        <taxon>Pentapetalae</taxon>
        <taxon>asterids</taxon>
        <taxon>campanulids</taxon>
        <taxon>Asterales</taxon>
        <taxon>Asteraceae</taxon>
        <taxon>Asteroideae</taxon>
        <taxon>Anthemideae</taxon>
        <taxon>Anthemidinae</taxon>
        <taxon>Tanacetum</taxon>
    </lineage>
</organism>
<keyword evidence="2" id="KW-1185">Reference proteome</keyword>
<accession>A0ABQ5E2J3</accession>
<reference evidence="1" key="1">
    <citation type="journal article" date="2022" name="Int. J. Mol. Sci.">
        <title>Draft Genome of Tanacetum Coccineum: Genomic Comparison of Closely Related Tanacetum-Family Plants.</title>
        <authorList>
            <person name="Yamashiro T."/>
            <person name="Shiraishi A."/>
            <person name="Nakayama K."/>
            <person name="Satake H."/>
        </authorList>
    </citation>
    <scope>NUCLEOTIDE SEQUENCE</scope>
</reference>
<dbReference type="Proteomes" id="UP001151760">
    <property type="component" value="Unassembled WGS sequence"/>
</dbReference>
<protein>
    <submittedName>
        <fullName evidence="1">Uncharacterized protein</fullName>
    </submittedName>
</protein>
<proteinExistence type="predicted"/>
<gene>
    <name evidence="1" type="ORF">Tco_0952289</name>
</gene>
<evidence type="ECO:0000313" key="1">
    <source>
        <dbReference type="EMBL" id="GJT43574.1"/>
    </source>
</evidence>
<reference evidence="1" key="2">
    <citation type="submission" date="2022-01" db="EMBL/GenBank/DDBJ databases">
        <authorList>
            <person name="Yamashiro T."/>
            <person name="Shiraishi A."/>
            <person name="Satake H."/>
            <person name="Nakayama K."/>
        </authorList>
    </citation>
    <scope>NUCLEOTIDE SEQUENCE</scope>
</reference>
<name>A0ABQ5E2J3_9ASTR</name>
<comment type="caution">
    <text evidence="1">The sequence shown here is derived from an EMBL/GenBank/DDBJ whole genome shotgun (WGS) entry which is preliminary data.</text>
</comment>
<dbReference type="EMBL" id="BQNB010015741">
    <property type="protein sequence ID" value="GJT43574.1"/>
    <property type="molecule type" value="Genomic_DNA"/>
</dbReference>
<evidence type="ECO:0000313" key="2">
    <source>
        <dbReference type="Proteomes" id="UP001151760"/>
    </source>
</evidence>
<sequence length="152" mass="17300">MGSKGAIITSYCQCLVNTASRKSNTVDDKAADLEIRTMEFGKSSERMRWQSFPMLKSESTRCGKSDQAVLSIQDYALWEVNENGNSWDILPENVEHQGVKTTEIEIKRKKNSSKHGSMAFSILEYQMINLDSKILFANNEAQKKQRMINLLN</sequence>